<sequence>MATLSLTLLNCASTVENPHTAFSSSFTTLSRRSRYSICSFAKKSLRKSIRDEPEASGDILDDKFVQNDNLDTSLNPAAKNSDPFPSRSAVLQACIITSGLIAALGLVIRQVLILLCFCYISSPLCCTCMFSTLLSMLMI</sequence>
<feature type="transmembrane region" description="Helical" evidence="1">
    <location>
        <begin position="89"/>
        <end position="107"/>
    </location>
</feature>
<name>A0A0S3QYM7_PHAAN</name>
<keyword evidence="1" id="KW-0472">Membrane</keyword>
<dbReference type="OrthoDB" id="2017864at2759"/>
<evidence type="ECO:0000313" key="3">
    <source>
        <dbReference type="Proteomes" id="UP000291084"/>
    </source>
</evidence>
<feature type="transmembrane region" description="Helical" evidence="1">
    <location>
        <begin position="114"/>
        <end position="138"/>
    </location>
</feature>
<keyword evidence="1" id="KW-1133">Transmembrane helix</keyword>
<protein>
    <submittedName>
        <fullName evidence="2">Uncharacterized protein</fullName>
    </submittedName>
</protein>
<organism evidence="2 3">
    <name type="scientific">Vigna angularis var. angularis</name>
    <dbReference type="NCBI Taxonomy" id="157739"/>
    <lineage>
        <taxon>Eukaryota</taxon>
        <taxon>Viridiplantae</taxon>
        <taxon>Streptophyta</taxon>
        <taxon>Embryophyta</taxon>
        <taxon>Tracheophyta</taxon>
        <taxon>Spermatophyta</taxon>
        <taxon>Magnoliopsida</taxon>
        <taxon>eudicotyledons</taxon>
        <taxon>Gunneridae</taxon>
        <taxon>Pentapetalae</taxon>
        <taxon>rosids</taxon>
        <taxon>fabids</taxon>
        <taxon>Fabales</taxon>
        <taxon>Fabaceae</taxon>
        <taxon>Papilionoideae</taxon>
        <taxon>50 kb inversion clade</taxon>
        <taxon>NPAAA clade</taxon>
        <taxon>indigoferoid/millettioid clade</taxon>
        <taxon>Phaseoleae</taxon>
        <taxon>Vigna</taxon>
    </lineage>
</organism>
<evidence type="ECO:0000256" key="1">
    <source>
        <dbReference type="SAM" id="Phobius"/>
    </source>
</evidence>
<evidence type="ECO:0000313" key="2">
    <source>
        <dbReference type="EMBL" id="BAT73454.1"/>
    </source>
</evidence>
<keyword evidence="3" id="KW-1185">Reference proteome</keyword>
<reference evidence="2 3" key="1">
    <citation type="journal article" date="2015" name="Sci. Rep.">
        <title>The power of single molecule real-time sequencing technology in the de novo assembly of a eukaryotic genome.</title>
        <authorList>
            <person name="Sakai H."/>
            <person name="Naito K."/>
            <person name="Ogiso-Tanaka E."/>
            <person name="Takahashi Y."/>
            <person name="Iseki K."/>
            <person name="Muto C."/>
            <person name="Satou K."/>
            <person name="Teruya K."/>
            <person name="Shiroma A."/>
            <person name="Shimoji M."/>
            <person name="Hirano T."/>
            <person name="Itoh T."/>
            <person name="Kaga A."/>
            <person name="Tomooka N."/>
        </authorList>
    </citation>
    <scope>NUCLEOTIDE SEQUENCE [LARGE SCALE GENOMIC DNA]</scope>
    <source>
        <strain evidence="3">cv. Shumari</strain>
    </source>
</reference>
<accession>A0A0S3QYM7</accession>
<dbReference type="EMBL" id="AP015034">
    <property type="protein sequence ID" value="BAT73454.1"/>
    <property type="molecule type" value="Genomic_DNA"/>
</dbReference>
<dbReference type="Proteomes" id="UP000291084">
    <property type="component" value="Chromosome 1"/>
</dbReference>
<gene>
    <name evidence="2" type="primary">Vigan.01G093800</name>
    <name evidence="2" type="ORF">VIGAN_01093800</name>
</gene>
<dbReference type="AlphaFoldDB" id="A0A0S3QYM7"/>
<proteinExistence type="predicted"/>
<keyword evidence="1" id="KW-0812">Transmembrane</keyword>